<organism evidence="14 15">
    <name type="scientific">Absidia repens</name>
    <dbReference type="NCBI Taxonomy" id="90262"/>
    <lineage>
        <taxon>Eukaryota</taxon>
        <taxon>Fungi</taxon>
        <taxon>Fungi incertae sedis</taxon>
        <taxon>Mucoromycota</taxon>
        <taxon>Mucoromycotina</taxon>
        <taxon>Mucoromycetes</taxon>
        <taxon>Mucorales</taxon>
        <taxon>Cunninghamellaceae</taxon>
        <taxon>Absidia</taxon>
    </lineage>
</organism>
<dbReference type="SUPFAM" id="SSF64268">
    <property type="entry name" value="PX domain"/>
    <property type="match status" value="1"/>
</dbReference>
<dbReference type="AlphaFoldDB" id="A0A1X2IN74"/>
<dbReference type="GO" id="GO:0045053">
    <property type="term" value="P:protein retention in Golgi apparatus"/>
    <property type="evidence" value="ECO:0007669"/>
    <property type="project" value="TreeGrafter"/>
</dbReference>
<feature type="region of interest" description="Disordered" evidence="12">
    <location>
        <begin position="578"/>
        <end position="609"/>
    </location>
</feature>
<gene>
    <name evidence="14" type="ORF">BCR42DRAFT_409835</name>
</gene>
<dbReference type="GO" id="GO:0035091">
    <property type="term" value="F:phosphatidylinositol binding"/>
    <property type="evidence" value="ECO:0007669"/>
    <property type="project" value="InterPro"/>
</dbReference>
<evidence type="ECO:0000256" key="5">
    <source>
        <dbReference type="ARBA" id="ARBA00022448"/>
    </source>
</evidence>
<evidence type="ECO:0000256" key="9">
    <source>
        <dbReference type="ARBA" id="ARBA00023034"/>
    </source>
</evidence>
<dbReference type="InterPro" id="IPR027267">
    <property type="entry name" value="AH/BAR_dom_sf"/>
</dbReference>
<comment type="subcellular location">
    <subcellularLocation>
        <location evidence="2">Cytoplasm</location>
    </subcellularLocation>
    <subcellularLocation>
        <location evidence="3">Golgi apparatus</location>
    </subcellularLocation>
    <subcellularLocation>
        <location evidence="1">Membrane</location>
        <topology evidence="1">Peripheral membrane protein</topology>
        <orientation evidence="1">Cytoplasmic side</orientation>
    </subcellularLocation>
</comment>
<sequence>MNSSSSFGYNDALEDNPFSDVMSPNITDYSTTNTNTSTISTPTSPHNTHATPTEAMDTPTPSVATDSLPTTYTEPKGDDDSNVNNNSSNIVENNERHVKDNTIAIELKEESSNSQDTDATSETTQGETASSPLQQQQQIEDIVPSQDQPTPQDEQQLIANAETLSLNEPSSSDDRLQHPRSPEPLECDESDSQSREYLPLPESGARPSFEVSVEDPQKVGDAINAHIVYKVKTKTDSPAYRLPEFVVARRYRDFLWLYNQLTNGNPGVIVPPVPEKHALGRFQDEFVESRRIALERCLRKMVSHPMLYGDPDLKVFLESESFNVEKRQKRAEPDTPKLGFMRSFGETISSAASNPFAKFIENDEWFGSKKFELDALETQLKTLLKGVEGVVKQRKELGGAISDFGESMFPLASAELNRNLSTHLTVLGDIQKQLKELHEEQAQYDILTLEHTIDEYIRIIGSIRLSFNARVRAYQTYQQAESELQKKISIHDKLKGQQKIKSERLTAAQQEISEMEQKVEELEKDFKDISKLIKKELDRFDQEKVVDFKSSVEAFLCSMIEHQKKVIALWETYFEQTESLNDDDDDNDDDIDDNDDNVDLENQDEQVQG</sequence>
<evidence type="ECO:0000256" key="6">
    <source>
        <dbReference type="ARBA" id="ARBA00022490"/>
    </source>
</evidence>
<evidence type="ECO:0000256" key="10">
    <source>
        <dbReference type="ARBA" id="ARBA00023136"/>
    </source>
</evidence>
<keyword evidence="10" id="KW-0472">Membrane</keyword>
<evidence type="ECO:0000259" key="13">
    <source>
        <dbReference type="PROSITE" id="PS50195"/>
    </source>
</evidence>
<evidence type="ECO:0000256" key="4">
    <source>
        <dbReference type="ARBA" id="ARBA00010883"/>
    </source>
</evidence>
<evidence type="ECO:0000313" key="15">
    <source>
        <dbReference type="Proteomes" id="UP000193560"/>
    </source>
</evidence>
<feature type="domain" description="PX" evidence="13">
    <location>
        <begin position="207"/>
        <end position="324"/>
    </location>
</feature>
<dbReference type="FunFam" id="3.30.1520.10:FF:000013">
    <property type="entry name" value="Putative Sorting nexin 3"/>
    <property type="match status" value="1"/>
</dbReference>
<dbReference type="SUPFAM" id="SSF103657">
    <property type="entry name" value="BAR/IMD domain-like"/>
    <property type="match status" value="1"/>
</dbReference>
<keyword evidence="11" id="KW-0175">Coiled coil</keyword>
<keyword evidence="6" id="KW-0963">Cytoplasm</keyword>
<dbReference type="Gene3D" id="3.30.1520.10">
    <property type="entry name" value="Phox-like domain"/>
    <property type="match status" value="1"/>
</dbReference>
<dbReference type="InterPro" id="IPR015404">
    <property type="entry name" value="Vps5_C"/>
</dbReference>
<proteinExistence type="inferred from homology"/>
<feature type="compositionally biased region" description="Acidic residues" evidence="12">
    <location>
        <begin position="580"/>
        <end position="609"/>
    </location>
</feature>
<dbReference type="GO" id="GO:0005829">
    <property type="term" value="C:cytosol"/>
    <property type="evidence" value="ECO:0007669"/>
    <property type="project" value="GOC"/>
</dbReference>
<dbReference type="FunFam" id="1.20.1270.60:FF:000022">
    <property type="entry name" value="Sorting nexin 3 protein"/>
    <property type="match status" value="1"/>
</dbReference>
<evidence type="ECO:0000256" key="3">
    <source>
        <dbReference type="ARBA" id="ARBA00004555"/>
    </source>
</evidence>
<evidence type="ECO:0000256" key="2">
    <source>
        <dbReference type="ARBA" id="ARBA00004496"/>
    </source>
</evidence>
<dbReference type="PROSITE" id="PS50195">
    <property type="entry name" value="PX"/>
    <property type="match status" value="1"/>
</dbReference>
<feature type="region of interest" description="Disordered" evidence="12">
    <location>
        <begin position="166"/>
        <end position="213"/>
    </location>
</feature>
<evidence type="ECO:0000313" key="14">
    <source>
        <dbReference type="EMBL" id="ORZ19474.1"/>
    </source>
</evidence>
<feature type="compositionally biased region" description="Polar residues" evidence="12">
    <location>
        <begin position="59"/>
        <end position="73"/>
    </location>
</feature>
<keyword evidence="15" id="KW-1185">Reference proteome</keyword>
<dbReference type="STRING" id="90262.A0A1X2IN74"/>
<dbReference type="OrthoDB" id="271164at2759"/>
<dbReference type="PANTHER" id="PTHR10555">
    <property type="entry name" value="SORTING NEXIN"/>
    <property type="match status" value="1"/>
</dbReference>
<dbReference type="PANTHER" id="PTHR10555:SF170">
    <property type="entry name" value="FI18122P1"/>
    <property type="match status" value="1"/>
</dbReference>
<dbReference type="InterPro" id="IPR037868">
    <property type="entry name" value="PX_Vps5"/>
</dbReference>
<dbReference type="InterPro" id="IPR001683">
    <property type="entry name" value="PX_dom"/>
</dbReference>
<dbReference type="Pfam" id="PF00787">
    <property type="entry name" value="PX"/>
    <property type="match status" value="1"/>
</dbReference>
<feature type="region of interest" description="Disordered" evidence="12">
    <location>
        <begin position="1"/>
        <end position="137"/>
    </location>
</feature>
<feature type="compositionally biased region" description="Low complexity" evidence="12">
    <location>
        <begin position="25"/>
        <end position="49"/>
    </location>
</feature>
<keyword evidence="7" id="KW-0597">Phosphoprotein</keyword>
<reference evidence="14 15" key="1">
    <citation type="submission" date="2016-07" db="EMBL/GenBank/DDBJ databases">
        <title>Pervasive Adenine N6-methylation of Active Genes in Fungi.</title>
        <authorList>
            <consortium name="DOE Joint Genome Institute"/>
            <person name="Mondo S.J."/>
            <person name="Dannebaum R.O."/>
            <person name="Kuo R.C."/>
            <person name="Labutti K."/>
            <person name="Haridas S."/>
            <person name="Kuo A."/>
            <person name="Salamov A."/>
            <person name="Ahrendt S.R."/>
            <person name="Lipzen A."/>
            <person name="Sullivan W."/>
            <person name="Andreopoulos W.B."/>
            <person name="Clum A."/>
            <person name="Lindquist E."/>
            <person name="Daum C."/>
            <person name="Ramamoorthy G.K."/>
            <person name="Gryganskyi A."/>
            <person name="Culley D."/>
            <person name="Magnuson J.K."/>
            <person name="James T.Y."/>
            <person name="O'Malley M.A."/>
            <person name="Stajich J.E."/>
            <person name="Spatafora J.W."/>
            <person name="Visel A."/>
            <person name="Grigoriev I.V."/>
        </authorList>
    </citation>
    <scope>NUCLEOTIDE SEQUENCE [LARGE SCALE GENOMIC DNA]</scope>
    <source>
        <strain evidence="14 15">NRRL 1336</strain>
    </source>
</reference>
<feature type="compositionally biased region" description="Polar residues" evidence="12">
    <location>
        <begin position="112"/>
        <end position="137"/>
    </location>
</feature>
<comment type="caution">
    <text evidence="14">The sequence shown here is derived from an EMBL/GenBank/DDBJ whole genome shotgun (WGS) entry which is preliminary data.</text>
</comment>
<dbReference type="Pfam" id="PF09325">
    <property type="entry name" value="Vps5"/>
    <property type="match status" value="1"/>
</dbReference>
<dbReference type="GO" id="GO:0015031">
    <property type="term" value="P:protein transport"/>
    <property type="evidence" value="ECO:0007669"/>
    <property type="project" value="UniProtKB-KW"/>
</dbReference>
<accession>A0A1X2IN74</accession>
<evidence type="ECO:0000256" key="12">
    <source>
        <dbReference type="SAM" id="MobiDB-lite"/>
    </source>
</evidence>
<evidence type="ECO:0000256" key="8">
    <source>
        <dbReference type="ARBA" id="ARBA00022927"/>
    </source>
</evidence>
<feature type="compositionally biased region" description="Basic and acidic residues" evidence="12">
    <location>
        <begin position="93"/>
        <end position="111"/>
    </location>
</feature>
<keyword evidence="9" id="KW-0333">Golgi apparatus</keyword>
<keyword evidence="8" id="KW-0653">Protein transport</keyword>
<dbReference type="InterPro" id="IPR036871">
    <property type="entry name" value="PX_dom_sf"/>
</dbReference>
<comment type="similarity">
    <text evidence="4">Belongs to the sorting nexin family.</text>
</comment>
<dbReference type="GO" id="GO:0005768">
    <property type="term" value="C:endosome"/>
    <property type="evidence" value="ECO:0007669"/>
    <property type="project" value="TreeGrafter"/>
</dbReference>
<evidence type="ECO:0000256" key="7">
    <source>
        <dbReference type="ARBA" id="ARBA00022553"/>
    </source>
</evidence>
<dbReference type="GO" id="GO:0005794">
    <property type="term" value="C:Golgi apparatus"/>
    <property type="evidence" value="ECO:0007669"/>
    <property type="project" value="UniProtKB-SubCell"/>
</dbReference>
<dbReference type="GO" id="GO:0042147">
    <property type="term" value="P:retrograde transport, endosome to Golgi"/>
    <property type="evidence" value="ECO:0007669"/>
    <property type="project" value="TreeGrafter"/>
</dbReference>
<dbReference type="CDD" id="cd06861">
    <property type="entry name" value="PX_Vps5p"/>
    <property type="match status" value="1"/>
</dbReference>
<dbReference type="GO" id="GO:0030904">
    <property type="term" value="C:retromer complex"/>
    <property type="evidence" value="ECO:0007669"/>
    <property type="project" value="UniProtKB-ARBA"/>
</dbReference>
<evidence type="ECO:0000256" key="1">
    <source>
        <dbReference type="ARBA" id="ARBA00004287"/>
    </source>
</evidence>
<keyword evidence="5" id="KW-0813">Transport</keyword>
<name>A0A1X2IN74_9FUNG</name>
<dbReference type="Gene3D" id="1.20.1270.60">
    <property type="entry name" value="Arfaptin homology (AH) domain/BAR domain"/>
    <property type="match status" value="1"/>
</dbReference>
<evidence type="ECO:0000256" key="11">
    <source>
        <dbReference type="SAM" id="Coils"/>
    </source>
</evidence>
<feature type="compositionally biased region" description="Low complexity" evidence="12">
    <location>
        <begin position="82"/>
        <end position="92"/>
    </location>
</feature>
<dbReference type="EMBL" id="MCGE01000007">
    <property type="protein sequence ID" value="ORZ19474.1"/>
    <property type="molecule type" value="Genomic_DNA"/>
</dbReference>
<protein>
    <submittedName>
        <fullName evidence="14">Vps5 C terminal like-domain-containing protein</fullName>
    </submittedName>
</protein>
<dbReference type="SMART" id="SM00312">
    <property type="entry name" value="PX"/>
    <property type="match status" value="1"/>
</dbReference>
<feature type="coiled-coil region" evidence="11">
    <location>
        <begin position="477"/>
        <end position="539"/>
    </location>
</feature>
<feature type="compositionally biased region" description="Basic and acidic residues" evidence="12">
    <location>
        <begin position="172"/>
        <end position="183"/>
    </location>
</feature>
<dbReference type="Proteomes" id="UP000193560">
    <property type="component" value="Unassembled WGS sequence"/>
</dbReference>